<dbReference type="PANTHER" id="PTHR20905">
    <property type="entry name" value="N-ACETYLTRANSFERASE-RELATED"/>
    <property type="match status" value="1"/>
</dbReference>
<evidence type="ECO:0008006" key="2">
    <source>
        <dbReference type="Google" id="ProtNLM"/>
    </source>
</evidence>
<dbReference type="InterPro" id="IPR016181">
    <property type="entry name" value="Acyl_CoA_acyltransferase"/>
</dbReference>
<dbReference type="AlphaFoldDB" id="A0A182IQ50"/>
<protein>
    <recommendedName>
        <fullName evidence="2">N-acetyltransferase domain-containing protein</fullName>
    </recommendedName>
</protein>
<accession>A0A182IQ50</accession>
<sequence>MLQRIQNFCRACLAGRLKRHAGAAGLLAKSVEEHFDSWEQRLQNTLRSISACPCRIRLAKQEDGPEILQLVQQNLLHHEPLLRTLNIRQTPASGQLVEYIGQQLREGFTLVAQDERARIVGAAIGKRSCQWDGKQLLERADRTQCNQLRKLFYIWSIVEAEPNLHQHFCTHCLYEIAFLVTAVDSQRQGIGLHLTLHSLQLARQLGFQFARMNCTCEYSARIATKAGLECHWTVAYHQLVDSTEQPVVRPESPHTHIKVHATSLFPGCPLNPHAGRP</sequence>
<organism evidence="1">
    <name type="scientific">Anopheles atroparvus</name>
    <name type="common">European mosquito</name>
    <dbReference type="NCBI Taxonomy" id="41427"/>
    <lineage>
        <taxon>Eukaryota</taxon>
        <taxon>Metazoa</taxon>
        <taxon>Ecdysozoa</taxon>
        <taxon>Arthropoda</taxon>
        <taxon>Hexapoda</taxon>
        <taxon>Insecta</taxon>
        <taxon>Pterygota</taxon>
        <taxon>Neoptera</taxon>
        <taxon>Endopterygota</taxon>
        <taxon>Diptera</taxon>
        <taxon>Nematocera</taxon>
        <taxon>Culicoidea</taxon>
        <taxon>Culicidae</taxon>
        <taxon>Anophelinae</taxon>
        <taxon>Anopheles</taxon>
    </lineage>
</organism>
<dbReference type="EnsemblMetazoa" id="AATE003336-RA">
    <property type="protein sequence ID" value="AATE003336-PA.1"/>
    <property type="gene ID" value="AATE003336"/>
</dbReference>
<evidence type="ECO:0000313" key="1">
    <source>
        <dbReference type="EnsemblMetazoa" id="AATE003336-PA.1"/>
    </source>
</evidence>
<dbReference type="Gene3D" id="3.40.630.30">
    <property type="match status" value="1"/>
</dbReference>
<reference evidence="1" key="1">
    <citation type="submission" date="2022-08" db="UniProtKB">
        <authorList>
            <consortium name="EnsemblMetazoa"/>
        </authorList>
    </citation>
    <scope>IDENTIFICATION</scope>
    <source>
        <strain evidence="1">EBRO</strain>
    </source>
</reference>
<dbReference type="PANTHER" id="PTHR20905:SF1">
    <property type="entry name" value="AT07410P-RELATED"/>
    <property type="match status" value="1"/>
</dbReference>
<proteinExistence type="predicted"/>
<dbReference type="STRING" id="41427.A0A182IQ50"/>
<dbReference type="VEuPathDB" id="VectorBase:AATE003336"/>
<dbReference type="GO" id="GO:0008080">
    <property type="term" value="F:N-acetyltransferase activity"/>
    <property type="evidence" value="ECO:0007669"/>
    <property type="project" value="TreeGrafter"/>
</dbReference>
<dbReference type="SUPFAM" id="SSF55729">
    <property type="entry name" value="Acyl-CoA N-acyltransferases (Nat)"/>
    <property type="match status" value="1"/>
</dbReference>
<name>A0A182IQ50_ANOAO</name>